<keyword evidence="1" id="KW-0472">Membrane</keyword>
<gene>
    <name evidence="2" type="ORF">GCM10008025_38200</name>
</gene>
<accession>A0A916WF17</accession>
<sequence>MRVQRVLVSIVAGGALFYVLPNPILLFSISYTLFRYAKEKVWIQVYAFSVYDKDIARERKNEMII</sequence>
<keyword evidence="1" id="KW-0812">Transmembrane</keyword>
<reference evidence="2" key="2">
    <citation type="submission" date="2020-09" db="EMBL/GenBank/DDBJ databases">
        <authorList>
            <person name="Sun Q."/>
            <person name="Zhou Y."/>
        </authorList>
    </citation>
    <scope>NUCLEOTIDE SEQUENCE</scope>
    <source>
        <strain evidence="2">CGMCC 1.12408</strain>
    </source>
</reference>
<protein>
    <submittedName>
        <fullName evidence="2">Uncharacterized protein</fullName>
    </submittedName>
</protein>
<evidence type="ECO:0000313" key="2">
    <source>
        <dbReference type="EMBL" id="GGA92108.1"/>
    </source>
</evidence>
<dbReference type="Proteomes" id="UP000613512">
    <property type="component" value="Unassembled WGS sequence"/>
</dbReference>
<proteinExistence type="predicted"/>
<evidence type="ECO:0000256" key="1">
    <source>
        <dbReference type="SAM" id="Phobius"/>
    </source>
</evidence>
<keyword evidence="3" id="KW-1185">Reference proteome</keyword>
<dbReference type="AlphaFoldDB" id="A0A916WF17"/>
<evidence type="ECO:0000313" key="3">
    <source>
        <dbReference type="Proteomes" id="UP000613512"/>
    </source>
</evidence>
<dbReference type="EMBL" id="BMEY01000031">
    <property type="protein sequence ID" value="GGA92108.1"/>
    <property type="molecule type" value="Genomic_DNA"/>
</dbReference>
<organism evidence="2 3">
    <name type="scientific">Ornithinibacillus halotolerans</name>
    <dbReference type="NCBI Taxonomy" id="1274357"/>
    <lineage>
        <taxon>Bacteria</taxon>
        <taxon>Bacillati</taxon>
        <taxon>Bacillota</taxon>
        <taxon>Bacilli</taxon>
        <taxon>Bacillales</taxon>
        <taxon>Bacillaceae</taxon>
        <taxon>Ornithinibacillus</taxon>
    </lineage>
</organism>
<comment type="caution">
    <text evidence="2">The sequence shown here is derived from an EMBL/GenBank/DDBJ whole genome shotgun (WGS) entry which is preliminary data.</text>
</comment>
<reference evidence="2" key="1">
    <citation type="journal article" date="2014" name="Int. J. Syst. Evol. Microbiol.">
        <title>Complete genome sequence of Corynebacterium casei LMG S-19264T (=DSM 44701T), isolated from a smear-ripened cheese.</title>
        <authorList>
            <consortium name="US DOE Joint Genome Institute (JGI-PGF)"/>
            <person name="Walter F."/>
            <person name="Albersmeier A."/>
            <person name="Kalinowski J."/>
            <person name="Ruckert C."/>
        </authorList>
    </citation>
    <scope>NUCLEOTIDE SEQUENCE</scope>
    <source>
        <strain evidence="2">CGMCC 1.12408</strain>
    </source>
</reference>
<feature type="transmembrane region" description="Helical" evidence="1">
    <location>
        <begin position="6"/>
        <end position="34"/>
    </location>
</feature>
<name>A0A916WF17_9BACI</name>
<keyword evidence="1" id="KW-1133">Transmembrane helix</keyword>